<feature type="transmembrane region" description="Helical" evidence="7">
    <location>
        <begin position="377"/>
        <end position="397"/>
    </location>
</feature>
<comment type="similarity">
    <text evidence="2">Belongs to the ABC-4 integral membrane protein family. LolC/E subfamily.</text>
</comment>
<evidence type="ECO:0000256" key="6">
    <source>
        <dbReference type="ARBA" id="ARBA00023136"/>
    </source>
</evidence>
<comment type="subcellular location">
    <subcellularLocation>
        <location evidence="1">Cell membrane</location>
        <topology evidence="1">Multi-pass membrane protein</topology>
    </subcellularLocation>
</comment>
<evidence type="ECO:0000256" key="1">
    <source>
        <dbReference type="ARBA" id="ARBA00004651"/>
    </source>
</evidence>
<name>A0A3N1KNT2_9PROT</name>
<dbReference type="PANTHER" id="PTHR30489:SF0">
    <property type="entry name" value="LIPOPROTEIN-RELEASING SYSTEM TRANSMEMBRANE PROTEIN LOLE"/>
    <property type="match status" value="1"/>
</dbReference>
<keyword evidence="5 7" id="KW-1133">Transmembrane helix</keyword>
<dbReference type="PANTHER" id="PTHR30489">
    <property type="entry name" value="LIPOPROTEIN-RELEASING SYSTEM TRANSMEMBRANE PROTEIN LOLE"/>
    <property type="match status" value="1"/>
</dbReference>
<keyword evidence="3" id="KW-1003">Cell membrane</keyword>
<evidence type="ECO:0000313" key="10">
    <source>
        <dbReference type="EMBL" id="ROP81007.1"/>
    </source>
</evidence>
<feature type="transmembrane region" description="Helical" evidence="7">
    <location>
        <begin position="20"/>
        <end position="40"/>
    </location>
</feature>
<evidence type="ECO:0000259" key="9">
    <source>
        <dbReference type="Pfam" id="PF12704"/>
    </source>
</evidence>
<proteinExistence type="inferred from homology"/>
<dbReference type="Pfam" id="PF12704">
    <property type="entry name" value="MacB_PCD"/>
    <property type="match status" value="1"/>
</dbReference>
<dbReference type="RefSeq" id="WP_123695455.1">
    <property type="nucleotide sequence ID" value="NZ_RJKX01000019.1"/>
</dbReference>
<dbReference type="AlphaFoldDB" id="A0A3N1KNT2"/>
<organism evidence="10 11">
    <name type="scientific">Stella humosa</name>
    <dbReference type="NCBI Taxonomy" id="94"/>
    <lineage>
        <taxon>Bacteria</taxon>
        <taxon>Pseudomonadati</taxon>
        <taxon>Pseudomonadota</taxon>
        <taxon>Alphaproteobacteria</taxon>
        <taxon>Rhodospirillales</taxon>
        <taxon>Stellaceae</taxon>
        <taxon>Stella</taxon>
    </lineage>
</organism>
<comment type="caution">
    <text evidence="10">The sequence shown here is derived from an EMBL/GenBank/DDBJ whole genome shotgun (WGS) entry which is preliminary data.</text>
</comment>
<evidence type="ECO:0000256" key="5">
    <source>
        <dbReference type="ARBA" id="ARBA00022989"/>
    </source>
</evidence>
<dbReference type="EMBL" id="RJKX01000019">
    <property type="protein sequence ID" value="ROP81007.1"/>
    <property type="molecule type" value="Genomic_DNA"/>
</dbReference>
<evidence type="ECO:0000256" key="2">
    <source>
        <dbReference type="ARBA" id="ARBA00005236"/>
    </source>
</evidence>
<gene>
    <name evidence="10" type="ORF">EDC65_5342</name>
</gene>
<feature type="domain" description="MacB-like periplasmic core" evidence="9">
    <location>
        <begin position="20"/>
        <end position="252"/>
    </location>
</feature>
<dbReference type="InterPro" id="IPR051447">
    <property type="entry name" value="Lipoprotein-release_system"/>
</dbReference>
<keyword evidence="10" id="KW-0449">Lipoprotein</keyword>
<sequence>MPLFIEIALAHLAERPRQTLSAIAGIALGAAFFIGIAALLRGFQHDFVAKLIDVAPHIVIKDEYRVPASQPLERAHARSLVVVAGVRPRPPARGIKNVAALMADLAVEPAAFAAPVMRAPVVLRYGTVAEPVTLFGIEPDLHRHVSSLDRDLRVGALADLSAAADGVILGEGVARRLGAGGRDTIRAQGAAGREVGLKVVGIFRTGVPQLDETQGYVLLTRAQTLEERPNVVNQIHVRLADNTRAITLARRLEVDHGFRAEPWQETHGSVLDLFGILNGVTYTALGGLFMMSGTAVYNIVSTITMEKVRDIAILRSLGFPARFVAAMFLVEGVVLGLLGALAGCLLGHAAVSVLGRVPVEIQGPIIQSNHFLLFDWAGHYAIAAAAAVATAGLGALLPARRAAGTDPLVVLRGAVG</sequence>
<protein>
    <submittedName>
        <fullName evidence="10">Lipoprotein-releasing system permease protein</fullName>
    </submittedName>
</protein>
<accession>A0A3N1KNT2</accession>
<dbReference type="GO" id="GO:0098797">
    <property type="term" value="C:plasma membrane protein complex"/>
    <property type="evidence" value="ECO:0007669"/>
    <property type="project" value="TreeGrafter"/>
</dbReference>
<feature type="transmembrane region" description="Helical" evidence="7">
    <location>
        <begin position="323"/>
        <end position="350"/>
    </location>
</feature>
<dbReference type="GO" id="GO:0044874">
    <property type="term" value="P:lipoprotein localization to outer membrane"/>
    <property type="evidence" value="ECO:0007669"/>
    <property type="project" value="TreeGrafter"/>
</dbReference>
<reference evidence="10 11" key="1">
    <citation type="submission" date="2018-11" db="EMBL/GenBank/DDBJ databases">
        <title>Genomic Encyclopedia of Type Strains, Phase IV (KMG-IV): sequencing the most valuable type-strain genomes for metagenomic binning, comparative biology and taxonomic classification.</title>
        <authorList>
            <person name="Goeker M."/>
        </authorList>
    </citation>
    <scope>NUCLEOTIDE SEQUENCE [LARGE SCALE GENOMIC DNA]</scope>
    <source>
        <strain evidence="10 11">DSM 5900</strain>
    </source>
</reference>
<evidence type="ECO:0000259" key="8">
    <source>
        <dbReference type="Pfam" id="PF02687"/>
    </source>
</evidence>
<keyword evidence="6 7" id="KW-0472">Membrane</keyword>
<evidence type="ECO:0000256" key="4">
    <source>
        <dbReference type="ARBA" id="ARBA00022692"/>
    </source>
</evidence>
<dbReference type="InterPro" id="IPR003838">
    <property type="entry name" value="ABC3_permease_C"/>
</dbReference>
<dbReference type="Pfam" id="PF02687">
    <property type="entry name" value="FtsX"/>
    <property type="match status" value="1"/>
</dbReference>
<dbReference type="InterPro" id="IPR025857">
    <property type="entry name" value="MacB_PCD"/>
</dbReference>
<dbReference type="Proteomes" id="UP000278222">
    <property type="component" value="Unassembled WGS sequence"/>
</dbReference>
<feature type="domain" description="ABC3 transporter permease C-terminal" evidence="8">
    <location>
        <begin position="289"/>
        <end position="407"/>
    </location>
</feature>
<dbReference type="OrthoDB" id="9770036at2"/>
<evidence type="ECO:0000313" key="11">
    <source>
        <dbReference type="Proteomes" id="UP000278222"/>
    </source>
</evidence>
<evidence type="ECO:0000256" key="7">
    <source>
        <dbReference type="SAM" id="Phobius"/>
    </source>
</evidence>
<keyword evidence="11" id="KW-1185">Reference proteome</keyword>
<keyword evidence="4 7" id="KW-0812">Transmembrane</keyword>
<evidence type="ECO:0000256" key="3">
    <source>
        <dbReference type="ARBA" id="ARBA00022475"/>
    </source>
</evidence>